<comment type="caution">
    <text evidence="1">The sequence shown here is derived from an EMBL/GenBank/DDBJ whole genome shotgun (WGS) entry which is preliminary data.</text>
</comment>
<dbReference type="KEGG" id="abe:ARB_06587"/>
<dbReference type="RefSeq" id="XP_003015461.1">
    <property type="nucleotide sequence ID" value="XM_003015415.1"/>
</dbReference>
<dbReference type="GeneID" id="9521188"/>
<evidence type="ECO:0000313" key="1">
    <source>
        <dbReference type="EMBL" id="EFE34821.1"/>
    </source>
</evidence>
<dbReference type="STRING" id="663331.D4AQS7"/>
<dbReference type="AlphaFoldDB" id="D4AQS7"/>
<dbReference type="Pfam" id="PF09814">
    <property type="entry name" value="HECT_2"/>
    <property type="match status" value="1"/>
</dbReference>
<dbReference type="InterPro" id="IPR019193">
    <property type="entry name" value="UBQ-conj_enz_E2-bd_prot"/>
</dbReference>
<protein>
    <submittedName>
        <fullName evidence="1">Uncharacterized protein</fullName>
    </submittedName>
</protein>
<name>D4AQS7_ARTBC</name>
<accession>D4AQS7</accession>
<sequence length="116" mass="13217">MIVLSENKGRYIFNDFFKAWVFNTDLRYSFKDTSSACRSVSAKCAMKVFYKHVANVQPLVNPDLGMPSVTSLEELRLPLHIYQCIKAVLEKSTRLLPPSGRKFGEWEIGLLDLESA</sequence>
<reference evidence="2" key="1">
    <citation type="journal article" date="2011" name="Genome Biol.">
        <title>Comparative and functional genomics provide insights into the pathogenicity of dermatophytic fungi.</title>
        <authorList>
            <person name="Burmester A."/>
            <person name="Shelest E."/>
            <person name="Gloeckner G."/>
            <person name="Heddergott C."/>
            <person name="Schindler S."/>
            <person name="Staib P."/>
            <person name="Heidel A."/>
            <person name="Felder M."/>
            <person name="Petzold A."/>
            <person name="Szafranski K."/>
            <person name="Feuermann M."/>
            <person name="Pedruzzi I."/>
            <person name="Priebe S."/>
            <person name="Groth M."/>
            <person name="Winkler R."/>
            <person name="Li W."/>
            <person name="Kniemeyer O."/>
            <person name="Schroeckh V."/>
            <person name="Hertweck C."/>
            <person name="Hube B."/>
            <person name="White T.C."/>
            <person name="Platzer M."/>
            <person name="Guthke R."/>
            <person name="Heitman J."/>
            <person name="Woestemeyer J."/>
            <person name="Zipfel P.F."/>
            <person name="Monod M."/>
            <person name="Brakhage A.A."/>
        </authorList>
    </citation>
    <scope>NUCLEOTIDE SEQUENCE [LARGE SCALE GENOMIC DNA]</scope>
    <source>
        <strain evidence="2">ATCC MYA-4681 / CBS 112371</strain>
    </source>
</reference>
<dbReference type="Proteomes" id="UP000008866">
    <property type="component" value="Unassembled WGS sequence"/>
</dbReference>
<dbReference type="eggNOG" id="KOG4784">
    <property type="taxonomic scope" value="Eukaryota"/>
</dbReference>
<dbReference type="EMBL" id="ABSU01000005">
    <property type="protein sequence ID" value="EFE34821.1"/>
    <property type="molecule type" value="Genomic_DNA"/>
</dbReference>
<organism evidence="1 2">
    <name type="scientific">Arthroderma benhamiae (strain ATCC MYA-4681 / CBS 112371)</name>
    <name type="common">Trichophyton mentagrophytes</name>
    <dbReference type="NCBI Taxonomy" id="663331"/>
    <lineage>
        <taxon>Eukaryota</taxon>
        <taxon>Fungi</taxon>
        <taxon>Dikarya</taxon>
        <taxon>Ascomycota</taxon>
        <taxon>Pezizomycotina</taxon>
        <taxon>Eurotiomycetes</taxon>
        <taxon>Eurotiomycetidae</taxon>
        <taxon>Onygenales</taxon>
        <taxon>Arthrodermataceae</taxon>
        <taxon>Trichophyton</taxon>
    </lineage>
</organism>
<evidence type="ECO:0000313" key="2">
    <source>
        <dbReference type="Proteomes" id="UP000008866"/>
    </source>
</evidence>
<proteinExistence type="predicted"/>
<keyword evidence="2" id="KW-1185">Reference proteome</keyword>
<gene>
    <name evidence="1" type="ORF">ARB_06587</name>
</gene>
<dbReference type="HOGENOM" id="CLU_2098607_0_0_1"/>